<reference evidence="1 2" key="1">
    <citation type="journal article" date="2016" name="Nat. Commun.">
        <title>Thousands of microbial genomes shed light on interconnected biogeochemical processes in an aquifer system.</title>
        <authorList>
            <person name="Anantharaman K."/>
            <person name="Brown C.T."/>
            <person name="Hug L.A."/>
            <person name="Sharon I."/>
            <person name="Castelle C.J."/>
            <person name="Probst A.J."/>
            <person name="Thomas B.C."/>
            <person name="Singh A."/>
            <person name="Wilkins M.J."/>
            <person name="Karaoz U."/>
            <person name="Brodie E.L."/>
            <person name="Williams K.H."/>
            <person name="Hubbard S.S."/>
            <person name="Banfield J.F."/>
        </authorList>
    </citation>
    <scope>NUCLEOTIDE SEQUENCE [LARGE SCALE GENOMIC DNA]</scope>
</reference>
<dbReference type="GO" id="GO:0051539">
    <property type="term" value="F:4 iron, 4 sulfur cluster binding"/>
    <property type="evidence" value="ECO:0007669"/>
    <property type="project" value="TreeGrafter"/>
</dbReference>
<dbReference type="EMBL" id="MEUJ01000002">
    <property type="protein sequence ID" value="OGC41045.1"/>
    <property type="molecule type" value="Genomic_DNA"/>
</dbReference>
<gene>
    <name evidence="1" type="ORF">A2438_02025</name>
</gene>
<dbReference type="SFLD" id="SFLDS00029">
    <property type="entry name" value="Radical_SAM"/>
    <property type="match status" value="1"/>
</dbReference>
<evidence type="ECO:0008006" key="3">
    <source>
        <dbReference type="Google" id="ProtNLM"/>
    </source>
</evidence>
<dbReference type="GO" id="GO:0042601">
    <property type="term" value="C:endospore-forming forespore"/>
    <property type="evidence" value="ECO:0007669"/>
    <property type="project" value="TreeGrafter"/>
</dbReference>
<comment type="caution">
    <text evidence="1">The sequence shown here is derived from an EMBL/GenBank/DDBJ whole genome shotgun (WGS) entry which is preliminary data.</text>
</comment>
<evidence type="ECO:0000313" key="1">
    <source>
        <dbReference type="EMBL" id="OGC41045.1"/>
    </source>
</evidence>
<dbReference type="Gene3D" id="3.40.50.12110">
    <property type="match status" value="1"/>
</dbReference>
<dbReference type="AlphaFoldDB" id="A0A1F4U7X1"/>
<dbReference type="InterPro" id="IPR007197">
    <property type="entry name" value="rSAM"/>
</dbReference>
<sequence>MTLPIKPRKYLSSVKNPLVKPCPCAKNHISCGYVVISQIIGCPYNCSYCYLQTFYGKEEIAIVTDEAEILRQTKEYMEHSPQSLRIGTGEFSDSLAITEAAALAQKLVRLFAGQERHLLELKTKSVNIEGLLDLEHNQKTVVAWSLNPESIAKTEESDAPSPVERLEAAKKCAEAGYQIGFHFDPIIFFDGWEREYEGIVGKIGEYVLPKQIAWISLGALRFPVKQKEVIQKKHRHSRIDFARMIQGKDNKLRYPVPLRIELFNRLAETIYRLLSKEIDLYLCMEEREVWDGTVVGKKKKA</sequence>
<proteinExistence type="predicted"/>
<name>A0A1F4U7X1_UNCSA</name>
<dbReference type="GO" id="GO:0003913">
    <property type="term" value="F:DNA photolyase activity"/>
    <property type="evidence" value="ECO:0007669"/>
    <property type="project" value="TreeGrafter"/>
</dbReference>
<organism evidence="1 2">
    <name type="scientific">candidate division WOR-1 bacterium RIFOXYC2_FULL_46_14</name>
    <dbReference type="NCBI Taxonomy" id="1802587"/>
    <lineage>
        <taxon>Bacteria</taxon>
        <taxon>Bacillati</taxon>
        <taxon>Saganbacteria</taxon>
    </lineage>
</organism>
<dbReference type="PANTHER" id="PTHR37822">
    <property type="entry name" value="SPORE PHOTOPRODUCT LYASE-RELATED"/>
    <property type="match status" value="1"/>
</dbReference>
<dbReference type="GO" id="GO:1904047">
    <property type="term" value="F:S-adenosyl-L-methionine binding"/>
    <property type="evidence" value="ECO:0007669"/>
    <property type="project" value="TreeGrafter"/>
</dbReference>
<accession>A0A1F4U7X1</accession>
<dbReference type="InterPro" id="IPR049539">
    <property type="entry name" value="SPL"/>
</dbReference>
<dbReference type="SUPFAM" id="SSF102114">
    <property type="entry name" value="Radical SAM enzymes"/>
    <property type="match status" value="1"/>
</dbReference>
<dbReference type="Proteomes" id="UP000179242">
    <property type="component" value="Unassembled WGS sequence"/>
</dbReference>
<evidence type="ECO:0000313" key="2">
    <source>
        <dbReference type="Proteomes" id="UP000179242"/>
    </source>
</evidence>
<dbReference type="PANTHER" id="PTHR37822:SF2">
    <property type="entry name" value="SPORE PHOTOPRODUCT LYASE"/>
    <property type="match status" value="1"/>
</dbReference>
<dbReference type="Gene3D" id="3.80.30.30">
    <property type="match status" value="1"/>
</dbReference>
<dbReference type="InterPro" id="IPR058240">
    <property type="entry name" value="rSAM_sf"/>
</dbReference>
<dbReference type="Pfam" id="PF20903">
    <property type="entry name" value="SPL"/>
    <property type="match status" value="1"/>
</dbReference>
<protein>
    <recommendedName>
        <fullName evidence="3">DNA photolyase</fullName>
    </recommendedName>
</protein>